<dbReference type="Gene3D" id="3.30.750.24">
    <property type="entry name" value="STAS domain"/>
    <property type="match status" value="1"/>
</dbReference>
<sequence>MTSYAIANSDDEISLTLKSIMDLTEAENLRLTFLDCLTKGKNLKIVASEVERMTTPCLQILLSLKKRADFHHIDFSIVDMTKAFKSALCDIGLEEHIAPMEQRI</sequence>
<gene>
    <name evidence="2" type="ORF">MNBD_ALPHA03-1956</name>
</gene>
<dbReference type="Pfam" id="PF13466">
    <property type="entry name" value="STAS_2"/>
    <property type="match status" value="1"/>
</dbReference>
<dbReference type="EMBL" id="UOFW01000169">
    <property type="protein sequence ID" value="VAX06604.1"/>
    <property type="molecule type" value="Genomic_DNA"/>
</dbReference>
<feature type="domain" description="MlaB-like STAS" evidence="1">
    <location>
        <begin position="15"/>
        <end position="93"/>
    </location>
</feature>
<accession>A0A3B1B3K6</accession>
<organism evidence="2">
    <name type="scientific">hydrothermal vent metagenome</name>
    <dbReference type="NCBI Taxonomy" id="652676"/>
    <lineage>
        <taxon>unclassified sequences</taxon>
        <taxon>metagenomes</taxon>
        <taxon>ecological metagenomes</taxon>
    </lineage>
</organism>
<protein>
    <recommendedName>
        <fullName evidence="1">MlaB-like STAS domain-containing protein</fullName>
    </recommendedName>
</protein>
<dbReference type="SUPFAM" id="SSF52091">
    <property type="entry name" value="SpoIIaa-like"/>
    <property type="match status" value="1"/>
</dbReference>
<proteinExistence type="predicted"/>
<name>A0A3B1B3K6_9ZZZZ</name>
<dbReference type="AlphaFoldDB" id="A0A3B1B3K6"/>
<dbReference type="InterPro" id="IPR036513">
    <property type="entry name" value="STAS_dom_sf"/>
</dbReference>
<dbReference type="InterPro" id="IPR058548">
    <property type="entry name" value="MlaB-like_STAS"/>
</dbReference>
<reference evidence="2" key="1">
    <citation type="submission" date="2018-06" db="EMBL/GenBank/DDBJ databases">
        <authorList>
            <person name="Zhirakovskaya E."/>
        </authorList>
    </citation>
    <scope>NUCLEOTIDE SEQUENCE</scope>
</reference>
<evidence type="ECO:0000313" key="2">
    <source>
        <dbReference type="EMBL" id="VAX06604.1"/>
    </source>
</evidence>
<evidence type="ECO:0000259" key="1">
    <source>
        <dbReference type="Pfam" id="PF13466"/>
    </source>
</evidence>